<comment type="caution">
    <text evidence="2">The sequence shown here is derived from an EMBL/GenBank/DDBJ whole genome shotgun (WGS) entry which is preliminary data.</text>
</comment>
<feature type="region of interest" description="Disordered" evidence="1">
    <location>
        <begin position="1"/>
        <end position="66"/>
    </location>
</feature>
<dbReference type="EMBL" id="VDEP01000304">
    <property type="protein sequence ID" value="KAA1109828.1"/>
    <property type="molecule type" value="Genomic_DNA"/>
</dbReference>
<reference evidence="2 3" key="1">
    <citation type="submission" date="2019-05" db="EMBL/GenBank/DDBJ databases">
        <title>Emergence of the Ug99 lineage of the wheat stem rust pathogen through somatic hybridization.</title>
        <authorList>
            <person name="Li F."/>
            <person name="Upadhyaya N.M."/>
            <person name="Sperschneider J."/>
            <person name="Matny O."/>
            <person name="Nguyen-Phuc H."/>
            <person name="Mago R."/>
            <person name="Raley C."/>
            <person name="Miller M.E."/>
            <person name="Silverstein K.A.T."/>
            <person name="Henningsen E."/>
            <person name="Hirsch C.D."/>
            <person name="Visser B."/>
            <person name="Pretorius Z.A."/>
            <person name="Steffenson B.J."/>
            <person name="Schwessinger B."/>
            <person name="Dodds P.N."/>
            <person name="Figueroa M."/>
        </authorList>
    </citation>
    <scope>NUCLEOTIDE SEQUENCE [LARGE SCALE GENOMIC DNA]</scope>
    <source>
        <strain evidence="2 3">Ug99</strain>
    </source>
</reference>
<feature type="compositionally biased region" description="Low complexity" evidence="1">
    <location>
        <begin position="35"/>
        <end position="46"/>
    </location>
</feature>
<organism evidence="2 3">
    <name type="scientific">Puccinia graminis f. sp. tritici</name>
    <dbReference type="NCBI Taxonomy" id="56615"/>
    <lineage>
        <taxon>Eukaryota</taxon>
        <taxon>Fungi</taxon>
        <taxon>Dikarya</taxon>
        <taxon>Basidiomycota</taxon>
        <taxon>Pucciniomycotina</taxon>
        <taxon>Pucciniomycetes</taxon>
        <taxon>Pucciniales</taxon>
        <taxon>Pucciniaceae</taxon>
        <taxon>Puccinia</taxon>
    </lineage>
</organism>
<accession>A0A5B0Q9D6</accession>
<proteinExistence type="predicted"/>
<gene>
    <name evidence="2" type="ORF">PGTUg99_035545</name>
</gene>
<evidence type="ECO:0000313" key="3">
    <source>
        <dbReference type="Proteomes" id="UP000325313"/>
    </source>
</evidence>
<name>A0A5B0Q9D6_PUCGR</name>
<dbReference type="AlphaFoldDB" id="A0A5B0Q9D6"/>
<sequence length="66" mass="6934">MWTISGSSTSDKRAWSLSLPARNTPPKDRTNLGTSPESPNPRSSESVAGGILGDRKDADGGLSSFQ</sequence>
<dbReference type="Proteomes" id="UP000325313">
    <property type="component" value="Unassembled WGS sequence"/>
</dbReference>
<protein>
    <submittedName>
        <fullName evidence="2">Uncharacterized protein</fullName>
    </submittedName>
</protein>
<evidence type="ECO:0000313" key="2">
    <source>
        <dbReference type="EMBL" id="KAA1109828.1"/>
    </source>
</evidence>
<evidence type="ECO:0000256" key="1">
    <source>
        <dbReference type="SAM" id="MobiDB-lite"/>
    </source>
</evidence>